<name>A0A1W0WK85_HYPEX</name>
<dbReference type="Proteomes" id="UP000192578">
    <property type="component" value="Unassembled WGS sequence"/>
</dbReference>
<dbReference type="AlphaFoldDB" id="A0A1W0WK85"/>
<evidence type="ECO:0000256" key="1">
    <source>
        <dbReference type="ARBA" id="ARBA00004906"/>
    </source>
</evidence>
<organism evidence="7 8">
    <name type="scientific">Hypsibius exemplaris</name>
    <name type="common">Freshwater tardigrade</name>
    <dbReference type="NCBI Taxonomy" id="2072580"/>
    <lineage>
        <taxon>Eukaryota</taxon>
        <taxon>Metazoa</taxon>
        <taxon>Ecdysozoa</taxon>
        <taxon>Tardigrada</taxon>
        <taxon>Eutardigrada</taxon>
        <taxon>Parachela</taxon>
        <taxon>Hypsibioidea</taxon>
        <taxon>Hypsibiidae</taxon>
        <taxon>Hypsibius</taxon>
    </lineage>
</organism>
<dbReference type="GO" id="GO:0030674">
    <property type="term" value="F:protein-macromolecule adaptor activity"/>
    <property type="evidence" value="ECO:0007669"/>
    <property type="project" value="TreeGrafter"/>
</dbReference>
<evidence type="ECO:0000313" key="8">
    <source>
        <dbReference type="Proteomes" id="UP000192578"/>
    </source>
</evidence>
<comment type="similarity">
    <text evidence="3">Belongs to the WD repeat cdt2 family.</text>
</comment>
<evidence type="ECO:0000256" key="4">
    <source>
        <dbReference type="PROSITE-ProRule" id="PRU00221"/>
    </source>
</evidence>
<feature type="transmembrane region" description="Helical" evidence="6">
    <location>
        <begin position="840"/>
        <end position="868"/>
    </location>
</feature>
<keyword evidence="6" id="KW-0812">Transmembrane</keyword>
<feature type="transmembrane region" description="Helical" evidence="6">
    <location>
        <begin position="714"/>
        <end position="732"/>
    </location>
</feature>
<sequence length="1001" mass="111744">MDFALRNALPYPDSLFYALPDVTPNLRRRGVRGNLGLHDLYAESVAFTRDAFRPTSESGSGLLPAFSLAYSTHVCLPHYLLVADEEGVVHVQHTQMGSTQQGAVTYWKVHDQAIFSMKCVPDDANGNFVTASGDRTLKLYSPVEDGAELGCFVGHFGSVKCFDFQCDNANVFASGARDGHILLWDSRSGTRDGRNTGGYLVNAHNETKPRQRLHVRRAYRYAPPTNASVKFWDIRKLSPNKPEAVHTIQLAQDRPVPFTSLCLDSTKTQLFASCMDKTIYRFDVGPWKTPEPSAKYVGADIASFFVKCSLSPNDELLGCGSSDYHAYLFKVADPDAAPVVLSGHASQDVMTVAFCPYDPYQLATNGEDKVLVWHAEPYLERQAEGIAGKADRDKRDLATRTPAYRSRDRSATATAGNNSPSVLEWIRLGQGNENDSETSRVSLASPSTTPDRDIVQVQILRTPKRTPNQRKKRLKNLTLSPFVVRKDPARPKSLPRPTKTSPDQIFLIFVSLGNSLAFWLLIQFNLPNGELFILQINLIPITLSGPHFAQCHRLILILFLIPFLILILIPFIILIPSLLHSQSSSLLMPLLILIPFLILILIFIPFLIFILILGTQQASPPRLQRLFTQSHGVPGDFSSEQSKMDPSMADAQDYSHLIDLIFRFRYSFRRGAFCVVITVCFLKRRAMRRALQSLKLSTARCLVLQSKLRRKVHTVLMVGFAVALFQIVMSWLSKFLVSFNIIVFPTQTRVNIIPFWSGYWNIMSGLCTLPGEYAYGLIAGLTVAAVIPLTAQIDALLEQAQHLQSDLRNGHQVNLPKCVANMRMAYSDIKRQIAAVEDGFGWIIVMLIFADIAQIFSFLPLFLVQGIVSAFSTYFLHLLLYIICPALQLVVILTVSARNAEKSAAFCDELRQILSYLNKAELSETEDNPILGNKCPHPSRYGVALRYPMGLEVGFLGFLKQSTITEVVVVFGGYLCFLIERGERSSRALQTLSRMFDGGSH</sequence>
<keyword evidence="8" id="KW-1185">Reference proteome</keyword>
<feature type="transmembrane region" description="Helical" evidence="6">
    <location>
        <begin position="555"/>
        <end position="579"/>
    </location>
</feature>
<keyword evidence="6" id="KW-0472">Membrane</keyword>
<dbReference type="PANTHER" id="PTHR22852">
    <property type="entry name" value="LETHAL 2 DENTICLELESS PROTEIN RETINOIC ACID-REGULATED NUCLEAR MATRIX-ASSOCIATED PROTEIN"/>
    <property type="match status" value="1"/>
</dbReference>
<evidence type="ECO:0000256" key="2">
    <source>
        <dbReference type="ARBA" id="ARBA00022786"/>
    </source>
</evidence>
<keyword evidence="4" id="KW-0853">WD repeat</keyword>
<dbReference type="PROSITE" id="PS50294">
    <property type="entry name" value="WD_REPEATS_REGION"/>
    <property type="match status" value="1"/>
</dbReference>
<dbReference type="SUPFAM" id="SSF50978">
    <property type="entry name" value="WD40 repeat-like"/>
    <property type="match status" value="1"/>
</dbReference>
<protein>
    <submittedName>
        <fullName evidence="7">Denticleless protein-like protein</fullName>
    </submittedName>
</protein>
<evidence type="ECO:0000313" key="7">
    <source>
        <dbReference type="EMBL" id="OQV15628.1"/>
    </source>
</evidence>
<dbReference type="InterPro" id="IPR051865">
    <property type="entry name" value="WD-repeat_CDT2_adapter"/>
</dbReference>
<dbReference type="OrthoDB" id="2096344at2759"/>
<gene>
    <name evidence="7" type="ORF">BV898_10215</name>
</gene>
<feature type="repeat" description="WD" evidence="4">
    <location>
        <begin position="152"/>
        <end position="194"/>
    </location>
</feature>
<evidence type="ECO:0000256" key="5">
    <source>
        <dbReference type="SAM" id="MobiDB-lite"/>
    </source>
</evidence>
<dbReference type="InterPro" id="IPR015943">
    <property type="entry name" value="WD40/YVTN_repeat-like_dom_sf"/>
</dbReference>
<dbReference type="GO" id="GO:0005634">
    <property type="term" value="C:nucleus"/>
    <property type="evidence" value="ECO:0007669"/>
    <property type="project" value="TreeGrafter"/>
</dbReference>
<keyword evidence="2" id="KW-0833">Ubl conjugation pathway</keyword>
<evidence type="ECO:0000256" key="3">
    <source>
        <dbReference type="ARBA" id="ARBA00038344"/>
    </source>
</evidence>
<dbReference type="PROSITE" id="PS50082">
    <property type="entry name" value="WD_REPEATS_2"/>
    <property type="match status" value="1"/>
</dbReference>
<dbReference type="Gene3D" id="2.130.10.10">
    <property type="entry name" value="YVTN repeat-like/Quinoprotein amine dehydrogenase"/>
    <property type="match status" value="2"/>
</dbReference>
<accession>A0A1W0WK85</accession>
<dbReference type="InterPro" id="IPR001680">
    <property type="entry name" value="WD40_rpt"/>
</dbReference>
<proteinExistence type="inferred from homology"/>
<comment type="pathway">
    <text evidence="1">Protein modification; protein ubiquitination.</text>
</comment>
<feature type="region of interest" description="Disordered" evidence="5">
    <location>
        <begin position="384"/>
        <end position="417"/>
    </location>
</feature>
<feature type="transmembrane region" description="Helical" evidence="6">
    <location>
        <begin position="874"/>
        <end position="895"/>
    </location>
</feature>
<dbReference type="GO" id="GO:0043161">
    <property type="term" value="P:proteasome-mediated ubiquitin-dependent protein catabolic process"/>
    <property type="evidence" value="ECO:0007669"/>
    <property type="project" value="TreeGrafter"/>
</dbReference>
<keyword evidence="6" id="KW-1133">Transmembrane helix</keyword>
<dbReference type="SMART" id="SM00320">
    <property type="entry name" value="WD40"/>
    <property type="match status" value="5"/>
</dbReference>
<dbReference type="Pfam" id="PF00400">
    <property type="entry name" value="WD40"/>
    <property type="match status" value="1"/>
</dbReference>
<dbReference type="PANTHER" id="PTHR22852:SF0">
    <property type="entry name" value="DENTICLELESS PROTEIN HOMOLOG"/>
    <property type="match status" value="1"/>
</dbReference>
<dbReference type="EMBL" id="MTYJ01000086">
    <property type="protein sequence ID" value="OQV15628.1"/>
    <property type="molecule type" value="Genomic_DNA"/>
</dbReference>
<evidence type="ECO:0000256" key="6">
    <source>
        <dbReference type="SAM" id="Phobius"/>
    </source>
</evidence>
<comment type="caution">
    <text evidence="7">The sequence shown here is derived from an EMBL/GenBank/DDBJ whole genome shotgun (WGS) entry which is preliminary data.</text>
</comment>
<feature type="compositionally biased region" description="Basic and acidic residues" evidence="5">
    <location>
        <begin position="384"/>
        <end position="398"/>
    </location>
</feature>
<dbReference type="InterPro" id="IPR036322">
    <property type="entry name" value="WD40_repeat_dom_sf"/>
</dbReference>
<feature type="transmembrane region" description="Helical" evidence="6">
    <location>
        <begin position="505"/>
        <end position="524"/>
    </location>
</feature>
<reference evidence="8" key="1">
    <citation type="submission" date="2017-01" db="EMBL/GenBank/DDBJ databases">
        <title>Comparative genomics of anhydrobiosis in the tardigrade Hypsibius dujardini.</title>
        <authorList>
            <person name="Yoshida Y."/>
            <person name="Koutsovoulos G."/>
            <person name="Laetsch D."/>
            <person name="Stevens L."/>
            <person name="Kumar S."/>
            <person name="Horikawa D."/>
            <person name="Ishino K."/>
            <person name="Komine S."/>
            <person name="Tomita M."/>
            <person name="Blaxter M."/>
            <person name="Arakawa K."/>
        </authorList>
    </citation>
    <scope>NUCLEOTIDE SEQUENCE [LARGE SCALE GENOMIC DNA]</scope>
    <source>
        <strain evidence="8">Z151</strain>
    </source>
</reference>
<feature type="transmembrane region" description="Helical" evidence="6">
    <location>
        <begin position="586"/>
        <end position="613"/>
    </location>
</feature>
<feature type="transmembrane region" description="Helical" evidence="6">
    <location>
        <begin position="773"/>
        <end position="791"/>
    </location>
</feature>